<dbReference type="EMBL" id="CP014671">
    <property type="protein sequence ID" value="ANX04649.1"/>
    <property type="molecule type" value="Genomic_DNA"/>
</dbReference>
<dbReference type="Pfam" id="PF04138">
    <property type="entry name" value="GtrA_DPMS_TM"/>
    <property type="match status" value="1"/>
</dbReference>
<protein>
    <submittedName>
        <fullName evidence="11">Dolichol monophosphate mannose synthase</fullName>
    </submittedName>
</protein>
<dbReference type="OrthoDB" id="9811884at2"/>
<comment type="similarity">
    <text evidence="2">Belongs to the glycosyltransferase 2 family.</text>
</comment>
<keyword evidence="12" id="KW-1185">Reference proteome</keyword>
<keyword evidence="5 8" id="KW-0812">Transmembrane</keyword>
<dbReference type="InterPro" id="IPR029044">
    <property type="entry name" value="Nucleotide-diphossugar_trans"/>
</dbReference>
<comment type="subcellular location">
    <subcellularLocation>
        <location evidence="1">Membrane</location>
        <topology evidence="1">Multi-pass membrane protein</topology>
    </subcellularLocation>
</comment>
<dbReference type="AlphaFoldDB" id="A0A1B1YV83"/>
<dbReference type="GO" id="GO:0016020">
    <property type="term" value="C:membrane"/>
    <property type="evidence" value="ECO:0007669"/>
    <property type="project" value="UniProtKB-SubCell"/>
</dbReference>
<evidence type="ECO:0000259" key="10">
    <source>
        <dbReference type="Pfam" id="PF04138"/>
    </source>
</evidence>
<evidence type="ECO:0000313" key="11">
    <source>
        <dbReference type="EMBL" id="ANX04649.1"/>
    </source>
</evidence>
<evidence type="ECO:0000256" key="5">
    <source>
        <dbReference type="ARBA" id="ARBA00022692"/>
    </source>
</evidence>
<evidence type="ECO:0000256" key="8">
    <source>
        <dbReference type="SAM" id="Phobius"/>
    </source>
</evidence>
<dbReference type="Pfam" id="PF00535">
    <property type="entry name" value="Glycos_transf_2"/>
    <property type="match status" value="1"/>
</dbReference>
<evidence type="ECO:0000256" key="4">
    <source>
        <dbReference type="ARBA" id="ARBA00022679"/>
    </source>
</evidence>
<dbReference type="STRING" id="1810504.PG2T_11065"/>
<dbReference type="InterPro" id="IPR001173">
    <property type="entry name" value="Glyco_trans_2-like"/>
</dbReference>
<keyword evidence="3" id="KW-0328">Glycosyltransferase</keyword>
<sequence>MPELTVVVPTFNEAGNLAAVVAEVEQALAGVDWELLFVDDDSPDGTADRARAMAQRDRRVRCLQRIGRRGLASACIEGMLASSAPYVAVMDGDLQHDPALLPAMLDTLRGGGTDIVIGSRHVAGGGLGDFSSQRQGISRLATRLSRAVLKADLSDPMSGFFMLTRPALMDCLRHGVSAIGYKILVDLFASAPRPLRFAELPYTFRARQAGHSKLDSKVVWDYLMLLADKLVGRFVPVRFLAFSAVGGLGVGVHLAVLGLAFRGLGMGFVAAQALATLVAMGFNYVLNNSLTYRDRRRRGWRFFTGWLSFVLACSVGAFANVGIAAYLFDRQTFWLLSALSGVLVGAVWNYAVTSVYTWRT</sequence>
<reference evidence="12" key="1">
    <citation type="submission" date="2016-03" db="EMBL/GenBank/DDBJ databases">
        <title>Complete genome sequence of Solimmundus cernigliae, representing a novel lineage of polycyclic aromatic hydrocarbon degraders within the Gammaproteobacteria.</title>
        <authorList>
            <person name="Singleton D.R."/>
            <person name="Dickey A.N."/>
            <person name="Scholl E.H."/>
            <person name="Wright F.A."/>
            <person name="Aitken M.D."/>
        </authorList>
    </citation>
    <scope>NUCLEOTIDE SEQUENCE [LARGE SCALE GENOMIC DNA]</scope>
    <source>
        <strain evidence="12">TR3.2</strain>
    </source>
</reference>
<dbReference type="KEGG" id="gbi:PG2T_11065"/>
<evidence type="ECO:0000256" key="6">
    <source>
        <dbReference type="ARBA" id="ARBA00022989"/>
    </source>
</evidence>
<dbReference type="InParanoid" id="A0A1B1YV83"/>
<dbReference type="GO" id="GO:0000271">
    <property type="term" value="P:polysaccharide biosynthetic process"/>
    <property type="evidence" value="ECO:0007669"/>
    <property type="project" value="InterPro"/>
</dbReference>
<dbReference type="Proteomes" id="UP000092952">
    <property type="component" value="Chromosome"/>
</dbReference>
<dbReference type="GO" id="GO:0004582">
    <property type="term" value="F:dolichyl-phosphate beta-D-mannosyltransferase activity"/>
    <property type="evidence" value="ECO:0007669"/>
    <property type="project" value="InterPro"/>
</dbReference>
<keyword evidence="7 8" id="KW-0472">Membrane</keyword>
<name>A0A1B1YV83_9GAMM</name>
<keyword evidence="4" id="KW-0808">Transferase</keyword>
<dbReference type="PANTHER" id="PTHR43398">
    <property type="entry name" value="DOLICHOL-PHOSPHATE MANNOSYLTRANSFERASE SUBUNIT 1"/>
    <property type="match status" value="1"/>
</dbReference>
<dbReference type="InterPro" id="IPR039528">
    <property type="entry name" value="DPM1-like"/>
</dbReference>
<evidence type="ECO:0000256" key="3">
    <source>
        <dbReference type="ARBA" id="ARBA00022676"/>
    </source>
</evidence>
<evidence type="ECO:0000259" key="9">
    <source>
        <dbReference type="Pfam" id="PF00535"/>
    </source>
</evidence>
<evidence type="ECO:0000256" key="2">
    <source>
        <dbReference type="ARBA" id="ARBA00006739"/>
    </source>
</evidence>
<dbReference type="RefSeq" id="WP_068805279.1">
    <property type="nucleotide sequence ID" value="NZ_CP014671.1"/>
</dbReference>
<gene>
    <name evidence="11" type="ORF">PG2T_11065</name>
</gene>
<feature type="transmembrane region" description="Helical" evidence="8">
    <location>
        <begin position="334"/>
        <end position="358"/>
    </location>
</feature>
<evidence type="ECO:0000313" key="12">
    <source>
        <dbReference type="Proteomes" id="UP000092952"/>
    </source>
</evidence>
<dbReference type="InterPro" id="IPR007267">
    <property type="entry name" value="GtrA_DPMS_TM"/>
</dbReference>
<dbReference type="PANTHER" id="PTHR43398:SF1">
    <property type="entry name" value="DOLICHOL-PHOSPHATE MANNOSYLTRANSFERASE SUBUNIT 1"/>
    <property type="match status" value="1"/>
</dbReference>
<dbReference type="GO" id="GO:0009247">
    <property type="term" value="P:glycolipid biosynthetic process"/>
    <property type="evidence" value="ECO:0007669"/>
    <property type="project" value="TreeGrafter"/>
</dbReference>
<feature type="transmembrane region" description="Helical" evidence="8">
    <location>
        <begin position="239"/>
        <end position="261"/>
    </location>
</feature>
<feature type="transmembrane region" description="Helical" evidence="8">
    <location>
        <begin position="306"/>
        <end position="328"/>
    </location>
</feature>
<evidence type="ECO:0000256" key="1">
    <source>
        <dbReference type="ARBA" id="ARBA00004141"/>
    </source>
</evidence>
<dbReference type="CDD" id="cd06442">
    <property type="entry name" value="DPM1_like"/>
    <property type="match status" value="1"/>
</dbReference>
<feature type="domain" description="Glycosyltransferase 2-like" evidence="9">
    <location>
        <begin position="5"/>
        <end position="170"/>
    </location>
</feature>
<proteinExistence type="inferred from homology"/>
<feature type="domain" description="GtrA/DPMS transmembrane" evidence="10">
    <location>
        <begin position="242"/>
        <end position="358"/>
    </location>
</feature>
<accession>A0A1B1YV83</accession>
<feature type="transmembrane region" description="Helical" evidence="8">
    <location>
        <begin position="267"/>
        <end position="286"/>
    </location>
</feature>
<organism evidence="11 12">
    <name type="scientific">Immundisolibacter cernigliae</name>
    <dbReference type="NCBI Taxonomy" id="1810504"/>
    <lineage>
        <taxon>Bacteria</taxon>
        <taxon>Pseudomonadati</taxon>
        <taxon>Pseudomonadota</taxon>
        <taxon>Gammaproteobacteria</taxon>
        <taxon>Immundisolibacterales</taxon>
        <taxon>Immundisolibacteraceae</taxon>
        <taxon>Immundisolibacter</taxon>
    </lineage>
</organism>
<dbReference type="Gene3D" id="3.90.550.10">
    <property type="entry name" value="Spore Coat Polysaccharide Biosynthesis Protein SpsA, Chain A"/>
    <property type="match status" value="1"/>
</dbReference>
<keyword evidence="6 8" id="KW-1133">Transmembrane helix</keyword>
<evidence type="ECO:0000256" key="7">
    <source>
        <dbReference type="ARBA" id="ARBA00023136"/>
    </source>
</evidence>
<dbReference type="SUPFAM" id="SSF53448">
    <property type="entry name" value="Nucleotide-diphospho-sugar transferases"/>
    <property type="match status" value="1"/>
</dbReference>